<sequence length="598" mass="61643">MRDHDTASDQELIDATRNGDRAAFAVLWSRHSGAALTVARSFTSLDADDVVAEAFSRIYATIRNGAGPTAGFRPYLFTTVRNVAAKWGRRAATVNLDDIETLESPSTTESEMLEALDRTTTAHAFKSLPTRWQEVLWYTEVEGLPPRQVGLLLGMKPNSISALAIRAREGLRQAWIKEHLASTGTEPECTRTIERLPAYARGTLGSRPTQQVQDHLAGCTRCQIVAEEATDISSRLALILLPLAAGVAGATAYAASLHPAGAVAAGSAAATVPLSATMVSTSSTPGASSGGGLGAGTTLTAGLIGAGALVLAGVGVSVALLLGPAAMPPGAPQAGTGASDGSAQPDAPIDAPSTTAPEPRPSTAPTPVPPPTSEPEPSPEPTTPALPPPGQNQPARPAATPSPTATPTPTPTPTPEPLPAPSIAAPAGPTEVFPELAGTAQAHAVITITRVPVHDEPGVVDGEASTWTTVANSSGLWTATLTGIRPGSSEIVATQTNPDGILSTTTERIRVFLEPAPSARIAEVIPHFLYTITVDGQRGKVFRFEHGPWSSEPLPLDATGRWEAESPVLLQNPAGLIVRYVNGDKIGAPAPVMQPTGP</sequence>
<dbReference type="GO" id="GO:0006352">
    <property type="term" value="P:DNA-templated transcription initiation"/>
    <property type="evidence" value="ECO:0007669"/>
    <property type="project" value="InterPro"/>
</dbReference>
<evidence type="ECO:0000256" key="4">
    <source>
        <dbReference type="ARBA" id="ARBA00023125"/>
    </source>
</evidence>
<organism evidence="8 9">
    <name type="scientific">Herbiconiux ginsengi</name>
    <dbReference type="NCBI Taxonomy" id="381665"/>
    <lineage>
        <taxon>Bacteria</taxon>
        <taxon>Bacillati</taxon>
        <taxon>Actinomycetota</taxon>
        <taxon>Actinomycetes</taxon>
        <taxon>Micrococcales</taxon>
        <taxon>Microbacteriaceae</taxon>
        <taxon>Herbiconiux</taxon>
    </lineage>
</organism>
<feature type="compositionally biased region" description="Low complexity" evidence="6">
    <location>
        <begin position="394"/>
        <end position="403"/>
    </location>
</feature>
<evidence type="ECO:0000256" key="5">
    <source>
        <dbReference type="ARBA" id="ARBA00023163"/>
    </source>
</evidence>
<keyword evidence="5" id="KW-0804">Transcription</keyword>
<dbReference type="InterPro" id="IPR039425">
    <property type="entry name" value="RNA_pol_sigma-70-like"/>
</dbReference>
<dbReference type="InterPro" id="IPR036388">
    <property type="entry name" value="WH-like_DNA-bd_sf"/>
</dbReference>
<dbReference type="PANTHER" id="PTHR43133:SF8">
    <property type="entry name" value="RNA POLYMERASE SIGMA FACTOR HI_1459-RELATED"/>
    <property type="match status" value="1"/>
</dbReference>
<evidence type="ECO:0000256" key="2">
    <source>
        <dbReference type="ARBA" id="ARBA00023015"/>
    </source>
</evidence>
<accession>A0A1H3KZB9</accession>
<feature type="compositionally biased region" description="Pro residues" evidence="6">
    <location>
        <begin position="358"/>
        <end position="391"/>
    </location>
</feature>
<evidence type="ECO:0000256" key="3">
    <source>
        <dbReference type="ARBA" id="ARBA00023082"/>
    </source>
</evidence>
<proteinExistence type="inferred from homology"/>
<feature type="domain" description="Putative zinc-finger" evidence="7">
    <location>
        <begin position="189"/>
        <end position="223"/>
    </location>
</feature>
<dbReference type="NCBIfam" id="TIGR02937">
    <property type="entry name" value="sigma70-ECF"/>
    <property type="match status" value="1"/>
</dbReference>
<dbReference type="SUPFAM" id="SSF88659">
    <property type="entry name" value="Sigma3 and sigma4 domains of RNA polymerase sigma factors"/>
    <property type="match status" value="1"/>
</dbReference>
<feature type="compositionally biased region" description="Pro residues" evidence="6">
    <location>
        <begin position="404"/>
        <end position="420"/>
    </location>
</feature>
<gene>
    <name evidence="8" type="ORF">SAMN05216554_0761</name>
</gene>
<evidence type="ECO:0000256" key="6">
    <source>
        <dbReference type="SAM" id="MobiDB-lite"/>
    </source>
</evidence>
<dbReference type="PANTHER" id="PTHR43133">
    <property type="entry name" value="RNA POLYMERASE ECF-TYPE SIGMA FACTO"/>
    <property type="match status" value="1"/>
</dbReference>
<feature type="region of interest" description="Disordered" evidence="6">
    <location>
        <begin position="331"/>
        <end position="429"/>
    </location>
</feature>
<comment type="similarity">
    <text evidence="1">Belongs to the sigma-70 factor family. ECF subfamily.</text>
</comment>
<dbReference type="InterPro" id="IPR027383">
    <property type="entry name" value="Znf_put"/>
</dbReference>
<dbReference type="SUPFAM" id="SSF88946">
    <property type="entry name" value="Sigma2 domain of RNA polymerase sigma factors"/>
    <property type="match status" value="1"/>
</dbReference>
<dbReference type="Proteomes" id="UP000198891">
    <property type="component" value="Unassembled WGS sequence"/>
</dbReference>
<dbReference type="Gene3D" id="1.10.10.10">
    <property type="entry name" value="Winged helix-like DNA-binding domain superfamily/Winged helix DNA-binding domain"/>
    <property type="match status" value="1"/>
</dbReference>
<keyword evidence="2" id="KW-0805">Transcription regulation</keyword>
<evidence type="ECO:0000313" key="8">
    <source>
        <dbReference type="EMBL" id="SDY57430.1"/>
    </source>
</evidence>
<dbReference type="EMBL" id="FNPZ01000001">
    <property type="protein sequence ID" value="SDY57430.1"/>
    <property type="molecule type" value="Genomic_DNA"/>
</dbReference>
<evidence type="ECO:0000313" key="9">
    <source>
        <dbReference type="Proteomes" id="UP000198891"/>
    </source>
</evidence>
<dbReference type="STRING" id="381665.SAMN05216554_0761"/>
<dbReference type="InterPro" id="IPR013324">
    <property type="entry name" value="RNA_pol_sigma_r3/r4-like"/>
</dbReference>
<keyword evidence="9" id="KW-1185">Reference proteome</keyword>
<protein>
    <submittedName>
        <fullName evidence="8">RNA polymerase sigma factor, sigma-70 family</fullName>
    </submittedName>
</protein>
<dbReference type="InterPro" id="IPR013325">
    <property type="entry name" value="RNA_pol_sigma_r2"/>
</dbReference>
<keyword evidence="3" id="KW-0731">Sigma factor</keyword>
<dbReference type="Gene3D" id="1.10.1740.10">
    <property type="match status" value="1"/>
</dbReference>
<dbReference type="InterPro" id="IPR014284">
    <property type="entry name" value="RNA_pol_sigma-70_dom"/>
</dbReference>
<evidence type="ECO:0000259" key="7">
    <source>
        <dbReference type="Pfam" id="PF13490"/>
    </source>
</evidence>
<dbReference type="AlphaFoldDB" id="A0A1H3KZB9"/>
<evidence type="ECO:0000256" key="1">
    <source>
        <dbReference type="ARBA" id="ARBA00010641"/>
    </source>
</evidence>
<dbReference type="GO" id="GO:0016987">
    <property type="term" value="F:sigma factor activity"/>
    <property type="evidence" value="ECO:0007669"/>
    <property type="project" value="UniProtKB-KW"/>
</dbReference>
<dbReference type="Pfam" id="PF13490">
    <property type="entry name" value="zf-HC2"/>
    <property type="match status" value="1"/>
</dbReference>
<keyword evidence="4" id="KW-0238">DNA-binding</keyword>
<reference evidence="8 9" key="1">
    <citation type="submission" date="2016-10" db="EMBL/GenBank/DDBJ databases">
        <authorList>
            <person name="de Groot N.N."/>
        </authorList>
    </citation>
    <scope>NUCLEOTIDE SEQUENCE [LARGE SCALE GENOMIC DNA]</scope>
    <source>
        <strain evidence="8 9">CGMCC 4.3491</strain>
    </source>
</reference>
<name>A0A1H3KZB9_9MICO</name>
<dbReference type="GO" id="GO:0003677">
    <property type="term" value="F:DNA binding"/>
    <property type="evidence" value="ECO:0007669"/>
    <property type="project" value="UniProtKB-KW"/>
</dbReference>
<dbReference type="RefSeq" id="WP_175494106.1">
    <property type="nucleotide sequence ID" value="NZ_FNPZ01000001.1"/>
</dbReference>